<accession>A0A166VNP5</accession>
<dbReference type="InterPro" id="IPR013216">
    <property type="entry name" value="Methyltransf_11"/>
</dbReference>
<dbReference type="InterPro" id="IPR029063">
    <property type="entry name" value="SAM-dependent_MTases_sf"/>
</dbReference>
<dbReference type="InterPro" id="IPR050447">
    <property type="entry name" value="Erg6_SMT_methyltransf"/>
</dbReference>
<dbReference type="SUPFAM" id="SSF53335">
    <property type="entry name" value="S-adenosyl-L-methionine-dependent methyltransferases"/>
    <property type="match status" value="1"/>
</dbReference>
<evidence type="ECO:0000313" key="6">
    <source>
        <dbReference type="Proteomes" id="UP000076863"/>
    </source>
</evidence>
<dbReference type="PANTHER" id="PTHR44068:SF11">
    <property type="entry name" value="GERANYL DIPHOSPHATE 2-C-METHYLTRANSFERASE"/>
    <property type="match status" value="1"/>
</dbReference>
<organism evidence="5 6">
    <name type="scientific">Beauveria brongniartii RCEF 3172</name>
    <dbReference type="NCBI Taxonomy" id="1081107"/>
    <lineage>
        <taxon>Eukaryota</taxon>
        <taxon>Fungi</taxon>
        <taxon>Dikarya</taxon>
        <taxon>Ascomycota</taxon>
        <taxon>Pezizomycotina</taxon>
        <taxon>Sordariomycetes</taxon>
        <taxon>Hypocreomycetidae</taxon>
        <taxon>Hypocreales</taxon>
        <taxon>Cordycipitaceae</taxon>
        <taxon>Beauveria</taxon>
        <taxon>Beauveria brongniartii</taxon>
    </lineage>
</organism>
<dbReference type="InterPro" id="IPR020803">
    <property type="entry name" value="MeTfrase_dom"/>
</dbReference>
<gene>
    <name evidence="5" type="ORF">BBO_09447</name>
</gene>
<keyword evidence="2 5" id="KW-0808">Transferase</keyword>
<evidence type="ECO:0000256" key="1">
    <source>
        <dbReference type="ARBA" id="ARBA00022603"/>
    </source>
</evidence>
<keyword evidence="1 5" id="KW-0489">Methyltransferase</keyword>
<comment type="caution">
    <text evidence="5">The sequence shown here is derived from an EMBL/GenBank/DDBJ whole genome shotgun (WGS) entry which is preliminary data.</text>
</comment>
<dbReference type="Proteomes" id="UP000076863">
    <property type="component" value="Unassembled WGS sequence"/>
</dbReference>
<evidence type="ECO:0000259" key="4">
    <source>
        <dbReference type="SMART" id="SM00828"/>
    </source>
</evidence>
<dbReference type="Pfam" id="PF08241">
    <property type="entry name" value="Methyltransf_11"/>
    <property type="match status" value="1"/>
</dbReference>
<dbReference type="EMBL" id="AZHA01000086">
    <property type="protein sequence ID" value="OAA33864.1"/>
    <property type="molecule type" value="Genomic_DNA"/>
</dbReference>
<dbReference type="OrthoDB" id="540004at2759"/>
<sequence length="275" mass="29380">MTTHEPSSASVGAMYDKISASLSDVLGGSIHVGYWDDSRTDENLEAATDRLTTLVASRLRLSPGLQILDVGCGTGKPAIQIGKSNDVDITGVAISTGQIESANARLASDMPARKISFQVADAMDLPFADASFDGAYAIESLCHMPDKTNALTQIARVLRPGGRLVIADLFLDAQPSAPDSEFLARLCQFYEVSTFRTADEYRDLLHQVGLNLVEFTDVRHNVKPTYGILGAALRQMAASTSGEIDEKIVGGASMLEKMGNIPVLGYALITAVLKE</sequence>
<reference evidence="5 6" key="1">
    <citation type="journal article" date="2016" name="Genome Biol. Evol.">
        <title>Divergent and convergent evolution of fungal pathogenicity.</title>
        <authorList>
            <person name="Shang Y."/>
            <person name="Xiao G."/>
            <person name="Zheng P."/>
            <person name="Cen K."/>
            <person name="Zhan S."/>
            <person name="Wang C."/>
        </authorList>
    </citation>
    <scope>NUCLEOTIDE SEQUENCE [LARGE SCALE GENOMIC DNA]</scope>
    <source>
        <strain evidence="5 6">RCEF 3172</strain>
    </source>
</reference>
<dbReference type="CDD" id="cd02440">
    <property type="entry name" value="AdoMet_MTases"/>
    <property type="match status" value="1"/>
</dbReference>
<dbReference type="AlphaFoldDB" id="A0A166VNP5"/>
<dbReference type="SMART" id="SM00828">
    <property type="entry name" value="PKS_MT"/>
    <property type="match status" value="1"/>
</dbReference>
<dbReference type="Gene3D" id="3.40.50.150">
    <property type="entry name" value="Vaccinia Virus protein VP39"/>
    <property type="match status" value="1"/>
</dbReference>
<keyword evidence="3" id="KW-0949">S-adenosyl-L-methionine</keyword>
<dbReference type="PANTHER" id="PTHR44068">
    <property type="entry name" value="ZGC:194242"/>
    <property type="match status" value="1"/>
</dbReference>
<protein>
    <submittedName>
        <fullName evidence="5">Methyltransferase</fullName>
    </submittedName>
</protein>
<evidence type="ECO:0000313" key="5">
    <source>
        <dbReference type="EMBL" id="OAA33864.1"/>
    </source>
</evidence>
<keyword evidence="6" id="KW-1185">Reference proteome</keyword>
<feature type="domain" description="Polyketide synthase-like methyltransferase" evidence="4">
    <location>
        <begin position="22"/>
        <end position="274"/>
    </location>
</feature>
<dbReference type="GO" id="GO:0032259">
    <property type="term" value="P:methylation"/>
    <property type="evidence" value="ECO:0007669"/>
    <property type="project" value="UniProtKB-KW"/>
</dbReference>
<proteinExistence type="predicted"/>
<evidence type="ECO:0000256" key="3">
    <source>
        <dbReference type="ARBA" id="ARBA00022691"/>
    </source>
</evidence>
<dbReference type="GO" id="GO:0008757">
    <property type="term" value="F:S-adenosylmethionine-dependent methyltransferase activity"/>
    <property type="evidence" value="ECO:0007669"/>
    <property type="project" value="InterPro"/>
</dbReference>
<evidence type="ECO:0000256" key="2">
    <source>
        <dbReference type="ARBA" id="ARBA00022679"/>
    </source>
</evidence>
<name>A0A166VNP5_9HYPO</name>